<sequence length="75" mass="7775">MTERSGGFGKIVLWVVIGVVGIIVAGQILGWIIGALWNILVATLIIAAIAGVSLLVIGAVRRSVGSGGDRRQLPR</sequence>
<keyword evidence="3" id="KW-1185">Reference proteome</keyword>
<protein>
    <submittedName>
        <fullName evidence="2">Uncharacterized protein</fullName>
    </submittedName>
</protein>
<organism evidence="2 3">
    <name type="scientific">Natronosporangium hydrolyticum</name>
    <dbReference type="NCBI Taxonomy" id="2811111"/>
    <lineage>
        <taxon>Bacteria</taxon>
        <taxon>Bacillati</taxon>
        <taxon>Actinomycetota</taxon>
        <taxon>Actinomycetes</taxon>
        <taxon>Micromonosporales</taxon>
        <taxon>Micromonosporaceae</taxon>
        <taxon>Natronosporangium</taxon>
    </lineage>
</organism>
<dbReference type="AlphaFoldDB" id="A0A895YB53"/>
<keyword evidence="1" id="KW-0812">Transmembrane</keyword>
<dbReference type="Proteomes" id="UP000662857">
    <property type="component" value="Chromosome"/>
</dbReference>
<evidence type="ECO:0000256" key="1">
    <source>
        <dbReference type="SAM" id="Phobius"/>
    </source>
</evidence>
<accession>A0A895YB53</accession>
<feature type="transmembrane region" description="Helical" evidence="1">
    <location>
        <begin position="12"/>
        <end position="33"/>
    </location>
</feature>
<evidence type="ECO:0000313" key="3">
    <source>
        <dbReference type="Proteomes" id="UP000662857"/>
    </source>
</evidence>
<reference evidence="2" key="1">
    <citation type="submission" date="2021-02" db="EMBL/GenBank/DDBJ databases">
        <title>Natrosporangium hydrolyticum gen. nov., sp. nov, a haloalkaliphilic actinobacterium from a soda solonchak soil.</title>
        <authorList>
            <person name="Sorokin D.Y."/>
            <person name="Khijniak T.V."/>
            <person name="Zakharycheva A.P."/>
            <person name="Boueva O.V."/>
            <person name="Ariskina E.V."/>
            <person name="Hahnke R.L."/>
            <person name="Bunk B."/>
            <person name="Sproer C."/>
            <person name="Schumann P."/>
            <person name="Evtushenko L.I."/>
            <person name="Kublanov I.V."/>
        </authorList>
    </citation>
    <scope>NUCLEOTIDE SEQUENCE</scope>
    <source>
        <strain evidence="2">DSM 106523</strain>
    </source>
</reference>
<keyword evidence="1" id="KW-1133">Transmembrane helix</keyword>
<dbReference type="RefSeq" id="WP_239675611.1">
    <property type="nucleotide sequence ID" value="NZ_CP070499.1"/>
</dbReference>
<dbReference type="EMBL" id="CP070499">
    <property type="protein sequence ID" value="QSB13515.1"/>
    <property type="molecule type" value="Genomic_DNA"/>
</dbReference>
<evidence type="ECO:0000313" key="2">
    <source>
        <dbReference type="EMBL" id="QSB13515.1"/>
    </source>
</evidence>
<proteinExistence type="predicted"/>
<name>A0A895YB53_9ACTN</name>
<feature type="transmembrane region" description="Helical" evidence="1">
    <location>
        <begin position="39"/>
        <end position="60"/>
    </location>
</feature>
<gene>
    <name evidence="2" type="ORF">JQS43_18215</name>
</gene>
<dbReference type="KEGG" id="nhy:JQS43_18215"/>
<keyword evidence="1" id="KW-0472">Membrane</keyword>